<dbReference type="Proteomes" id="UP000642070">
    <property type="component" value="Unassembled WGS sequence"/>
</dbReference>
<name>A0A917TXX8_9ACTN</name>
<accession>A0A917TXX8</accession>
<dbReference type="InterPro" id="IPR036410">
    <property type="entry name" value="HSP_DnaJ_Cys-rich_dom_sf"/>
</dbReference>
<protein>
    <submittedName>
        <fullName evidence="1">Uncharacterized protein</fullName>
    </submittedName>
</protein>
<sequence length="84" mass="9594">MGSLALLASLVAVGYGTHYLAACAIFPFAACRRCDGTGKRRNPLSRRMFRLCPRCDGTGRRVRIGRRIYEHFRREYRNGTRGTR</sequence>
<dbReference type="RefSeq" id="WP_190252534.1">
    <property type="nucleotide sequence ID" value="NZ_BMPI01000026.1"/>
</dbReference>
<proteinExistence type="predicted"/>
<evidence type="ECO:0000313" key="2">
    <source>
        <dbReference type="Proteomes" id="UP000642070"/>
    </source>
</evidence>
<evidence type="ECO:0000313" key="1">
    <source>
        <dbReference type="EMBL" id="GGM43944.1"/>
    </source>
</evidence>
<dbReference type="SUPFAM" id="SSF57938">
    <property type="entry name" value="DnaJ/Hsp40 cysteine-rich domain"/>
    <property type="match status" value="1"/>
</dbReference>
<dbReference type="AlphaFoldDB" id="A0A917TXX8"/>
<reference evidence="1" key="2">
    <citation type="submission" date="2020-09" db="EMBL/GenBank/DDBJ databases">
        <authorList>
            <person name="Sun Q."/>
            <person name="Ohkuma M."/>
        </authorList>
    </citation>
    <scope>NUCLEOTIDE SEQUENCE</scope>
    <source>
        <strain evidence="1">JCM 19831</strain>
    </source>
</reference>
<dbReference type="Gene3D" id="6.20.20.10">
    <property type="match status" value="1"/>
</dbReference>
<reference evidence="1" key="1">
    <citation type="journal article" date="2014" name="Int. J. Syst. Evol. Microbiol.">
        <title>Complete genome sequence of Corynebacterium casei LMG S-19264T (=DSM 44701T), isolated from a smear-ripened cheese.</title>
        <authorList>
            <consortium name="US DOE Joint Genome Institute (JGI-PGF)"/>
            <person name="Walter F."/>
            <person name="Albersmeier A."/>
            <person name="Kalinowski J."/>
            <person name="Ruckert C."/>
        </authorList>
    </citation>
    <scope>NUCLEOTIDE SEQUENCE</scope>
    <source>
        <strain evidence="1">JCM 19831</strain>
    </source>
</reference>
<dbReference type="EMBL" id="BMPI01000026">
    <property type="protein sequence ID" value="GGM43944.1"/>
    <property type="molecule type" value="Genomic_DNA"/>
</dbReference>
<comment type="caution">
    <text evidence="1">The sequence shown here is derived from an EMBL/GenBank/DDBJ whole genome shotgun (WGS) entry which is preliminary data.</text>
</comment>
<gene>
    <name evidence="1" type="ORF">GCM10007977_051910</name>
</gene>
<organism evidence="1 2">
    <name type="scientific">Dactylosporangium sucinum</name>
    <dbReference type="NCBI Taxonomy" id="1424081"/>
    <lineage>
        <taxon>Bacteria</taxon>
        <taxon>Bacillati</taxon>
        <taxon>Actinomycetota</taxon>
        <taxon>Actinomycetes</taxon>
        <taxon>Micromonosporales</taxon>
        <taxon>Micromonosporaceae</taxon>
        <taxon>Dactylosporangium</taxon>
    </lineage>
</organism>
<keyword evidence="2" id="KW-1185">Reference proteome</keyword>